<evidence type="ECO:0000313" key="1">
    <source>
        <dbReference type="EMBL" id="SOC19586.1"/>
    </source>
</evidence>
<organism evidence="1 2">
    <name type="scientific">Rhodobacter maris</name>
    <dbReference type="NCBI Taxonomy" id="446682"/>
    <lineage>
        <taxon>Bacteria</taxon>
        <taxon>Pseudomonadati</taxon>
        <taxon>Pseudomonadota</taxon>
        <taxon>Alphaproteobacteria</taxon>
        <taxon>Rhodobacterales</taxon>
        <taxon>Rhodobacter group</taxon>
        <taxon>Rhodobacter</taxon>
    </lineage>
</organism>
<evidence type="ECO:0000313" key="2">
    <source>
        <dbReference type="Proteomes" id="UP000219111"/>
    </source>
</evidence>
<proteinExistence type="predicted"/>
<reference evidence="2" key="1">
    <citation type="submission" date="2017-08" db="EMBL/GenBank/DDBJ databases">
        <authorList>
            <person name="Varghese N."/>
            <person name="Submissions S."/>
        </authorList>
    </citation>
    <scope>NUCLEOTIDE SEQUENCE [LARGE SCALE GENOMIC DNA]</scope>
    <source>
        <strain evidence="2">JA276</strain>
    </source>
</reference>
<dbReference type="OrthoDB" id="2231510at2"/>
<sequence length="79" mass="8329">MPGKLSDLTDHLFAQLDRLKDAATPEQLEAEVARTNAIVAVAEQITDGANLQLQAAKLFHAAGPAVLPMLPAIGKAIEK</sequence>
<name>A0A285TC68_9RHOB</name>
<keyword evidence="2" id="KW-1185">Reference proteome</keyword>
<dbReference type="RefSeq" id="WP_097071310.1">
    <property type="nucleotide sequence ID" value="NZ_OBMT01000018.1"/>
</dbReference>
<accession>A0A285TC68</accession>
<gene>
    <name evidence="1" type="ORF">SAMN05877831_11817</name>
</gene>
<dbReference type="Proteomes" id="UP000219111">
    <property type="component" value="Unassembled WGS sequence"/>
</dbReference>
<dbReference type="AlphaFoldDB" id="A0A285TC68"/>
<protein>
    <submittedName>
        <fullName evidence="1">Uncharacterized protein</fullName>
    </submittedName>
</protein>
<dbReference type="EMBL" id="OBMT01000018">
    <property type="protein sequence ID" value="SOC19586.1"/>
    <property type="molecule type" value="Genomic_DNA"/>
</dbReference>